<dbReference type="InterPro" id="IPR036249">
    <property type="entry name" value="Thioredoxin-like_sf"/>
</dbReference>
<dbReference type="Gene3D" id="3.40.30.10">
    <property type="entry name" value="Glutaredoxin"/>
    <property type="match status" value="1"/>
</dbReference>
<dbReference type="RefSeq" id="XP_016264912.1">
    <property type="nucleotide sequence ID" value="XM_016403907.1"/>
</dbReference>
<dbReference type="EMBL" id="KN847334">
    <property type="protein sequence ID" value="KIW44697.1"/>
    <property type="molecule type" value="Genomic_DNA"/>
</dbReference>
<feature type="domain" description="GST N-terminal" evidence="1">
    <location>
        <begin position="44"/>
        <end position="96"/>
    </location>
</feature>
<keyword evidence="3" id="KW-1185">Reference proteome</keyword>
<dbReference type="SUPFAM" id="SSF47616">
    <property type="entry name" value="GST C-terminal domain-like"/>
    <property type="match status" value="1"/>
</dbReference>
<sequence length="263" mass="29729">MSNNSHHQHQLYHNIYSLCSIQVRYTIAIASKPRDGLPPMQFQEVEVDLFNDGQLDEHFLTKVNRKGQVPALTAPTLDKPMADSLEITHYLIEHYPDLTPKEHKDESLRLLRAVHALNYFALSFPDRPHVVAGFVKSINDRLARDDISDEYRSALEYKLSVTNAEKVEGIRPEAVRANEEAARNLMKTCEALLSEDAPWLFGSSRPTVLDAHLIIVLGRLQDVGRTAVVPDRLQRYADMAFATPELQSVMQGRRTMVPKSGST</sequence>
<accession>A0A0D2AXY2</accession>
<evidence type="ECO:0000313" key="2">
    <source>
        <dbReference type="EMBL" id="KIW44696.1"/>
    </source>
</evidence>
<dbReference type="InterPro" id="IPR036282">
    <property type="entry name" value="Glutathione-S-Trfase_C_sf"/>
</dbReference>
<dbReference type="VEuPathDB" id="FungiDB:PV06_03149"/>
<dbReference type="OrthoDB" id="412788at2759"/>
<dbReference type="AlphaFoldDB" id="A0A0D2AXY2"/>
<dbReference type="EMBL" id="KN847334">
    <property type="protein sequence ID" value="KIW44696.1"/>
    <property type="molecule type" value="Genomic_DNA"/>
</dbReference>
<dbReference type="GeneID" id="27355223"/>
<dbReference type="HOGENOM" id="CLU_088985_0_0_1"/>
<dbReference type="Gene3D" id="1.20.1050.10">
    <property type="match status" value="1"/>
</dbReference>
<gene>
    <name evidence="2" type="ORF">PV06_03149</name>
</gene>
<dbReference type="InterPro" id="IPR004045">
    <property type="entry name" value="Glutathione_S-Trfase_N"/>
</dbReference>
<name>A0A0D2AXY2_9EURO</name>
<dbReference type="Pfam" id="PF13417">
    <property type="entry name" value="GST_N_3"/>
    <property type="match status" value="1"/>
</dbReference>
<proteinExistence type="predicted"/>
<organism evidence="2 3">
    <name type="scientific">Exophiala oligosperma</name>
    <dbReference type="NCBI Taxonomy" id="215243"/>
    <lineage>
        <taxon>Eukaryota</taxon>
        <taxon>Fungi</taxon>
        <taxon>Dikarya</taxon>
        <taxon>Ascomycota</taxon>
        <taxon>Pezizomycotina</taxon>
        <taxon>Eurotiomycetes</taxon>
        <taxon>Chaetothyriomycetidae</taxon>
        <taxon>Chaetothyriales</taxon>
        <taxon>Herpotrichiellaceae</taxon>
        <taxon>Exophiala</taxon>
    </lineage>
</organism>
<reference evidence="2 3" key="1">
    <citation type="submission" date="2015-01" db="EMBL/GenBank/DDBJ databases">
        <title>The Genome Sequence of Exophiala oligosperma CBS72588.</title>
        <authorList>
            <consortium name="The Broad Institute Genomics Platform"/>
            <person name="Cuomo C."/>
            <person name="de Hoog S."/>
            <person name="Gorbushina A."/>
            <person name="Stielow B."/>
            <person name="Teixiera M."/>
            <person name="Abouelleil A."/>
            <person name="Chapman S.B."/>
            <person name="Priest M."/>
            <person name="Young S.K."/>
            <person name="Wortman J."/>
            <person name="Nusbaum C."/>
            <person name="Birren B."/>
        </authorList>
    </citation>
    <scope>NUCLEOTIDE SEQUENCE [LARGE SCALE GENOMIC DNA]</scope>
    <source>
        <strain evidence="2 3">CBS 72588</strain>
    </source>
</reference>
<dbReference type="Proteomes" id="UP000053342">
    <property type="component" value="Unassembled WGS sequence"/>
</dbReference>
<protein>
    <recommendedName>
        <fullName evidence="1">GST N-terminal domain-containing protein</fullName>
    </recommendedName>
</protein>
<dbReference type="CDD" id="cd00570">
    <property type="entry name" value="GST_N_family"/>
    <property type="match status" value="1"/>
</dbReference>
<evidence type="ECO:0000313" key="3">
    <source>
        <dbReference type="Proteomes" id="UP000053342"/>
    </source>
</evidence>
<dbReference type="RefSeq" id="XP_016264913.1">
    <property type="nucleotide sequence ID" value="XM_016403908.1"/>
</dbReference>
<evidence type="ECO:0000259" key="1">
    <source>
        <dbReference type="Pfam" id="PF13417"/>
    </source>
</evidence>
<dbReference type="SUPFAM" id="SSF52833">
    <property type="entry name" value="Thioredoxin-like"/>
    <property type="match status" value="1"/>
</dbReference>